<feature type="non-terminal residue" evidence="1">
    <location>
        <position position="1"/>
    </location>
</feature>
<gene>
    <name evidence="1" type="ORF">DIE28_16180</name>
</gene>
<proteinExistence type="predicted"/>
<keyword evidence="2" id="KW-1185">Reference proteome</keyword>
<comment type="caution">
    <text evidence="1">The sequence shown here is derived from an EMBL/GenBank/DDBJ whole genome shotgun (WGS) entry which is preliminary data.</text>
</comment>
<dbReference type="EMBL" id="QFCQ01000142">
    <property type="protein sequence ID" value="RDW11982.1"/>
    <property type="molecule type" value="Genomic_DNA"/>
</dbReference>
<protein>
    <submittedName>
        <fullName evidence="1">tRNA 2-selenouridine(34) synthase MnmH</fullName>
    </submittedName>
</protein>
<organism evidence="1 2">
    <name type="scientific">Paracoccus thiocyanatus</name>
    <dbReference type="NCBI Taxonomy" id="34006"/>
    <lineage>
        <taxon>Bacteria</taxon>
        <taxon>Pseudomonadati</taxon>
        <taxon>Pseudomonadota</taxon>
        <taxon>Alphaproteobacteria</taxon>
        <taxon>Rhodobacterales</taxon>
        <taxon>Paracoccaceae</taxon>
        <taxon>Paracoccus</taxon>
    </lineage>
</organism>
<dbReference type="Proteomes" id="UP000256679">
    <property type="component" value="Unassembled WGS sequence"/>
</dbReference>
<evidence type="ECO:0000313" key="1">
    <source>
        <dbReference type="EMBL" id="RDW11982.1"/>
    </source>
</evidence>
<evidence type="ECO:0000313" key="2">
    <source>
        <dbReference type="Proteomes" id="UP000256679"/>
    </source>
</evidence>
<name>A0A3D8P8L5_9RHOB</name>
<dbReference type="AlphaFoldDB" id="A0A3D8P8L5"/>
<reference evidence="1 2" key="1">
    <citation type="submission" date="2018-05" db="EMBL/GenBank/DDBJ databases">
        <title>Whole genome sequencing of Paracoccus thiocyanatus SST.</title>
        <authorList>
            <person name="Ghosh W."/>
            <person name="Rameez M.J."/>
            <person name="Roy C."/>
        </authorList>
    </citation>
    <scope>NUCLEOTIDE SEQUENCE [LARGE SCALE GENOMIC DNA]</scope>
    <source>
        <strain evidence="1 2">SST</strain>
    </source>
</reference>
<accession>A0A3D8P8L5</accession>
<sequence length="110" mass="11832">YAETCADPAAVARIVALLRPLHPAERIEDWLRRVDAADWAGLAGGLIRDHYDPRYEKHRARHEDGRWPVVALDGLDDLDGAASAVEAALAGQDLERPATAARLAASGGDI</sequence>